<feature type="region of interest" description="Disordered" evidence="1">
    <location>
        <begin position="448"/>
        <end position="468"/>
    </location>
</feature>
<feature type="region of interest" description="Disordered" evidence="1">
    <location>
        <begin position="46"/>
        <end position="135"/>
    </location>
</feature>
<dbReference type="Proteomes" id="UP000789595">
    <property type="component" value="Unassembled WGS sequence"/>
</dbReference>
<gene>
    <name evidence="2" type="ORF">PECAL_1P21380</name>
</gene>
<organism evidence="2 3">
    <name type="scientific">Pelagomonas calceolata</name>
    <dbReference type="NCBI Taxonomy" id="35677"/>
    <lineage>
        <taxon>Eukaryota</taxon>
        <taxon>Sar</taxon>
        <taxon>Stramenopiles</taxon>
        <taxon>Ochrophyta</taxon>
        <taxon>Pelagophyceae</taxon>
        <taxon>Pelagomonadales</taxon>
        <taxon>Pelagomonadaceae</taxon>
        <taxon>Pelagomonas</taxon>
    </lineage>
</organism>
<accession>A0A8J2S8C4</accession>
<proteinExistence type="predicted"/>
<sequence>MSSSWTCNQCTYVHSDAEAQFLCCAICSAERPKAIAPASAQAAAPAPAPAAARPRAKPPVGAKPRVSLSLQRPGPATTRPAPPPPPAPTPPVDEADAAAPPTTAKKKPLAPLFLPKKRPAPPPKARAPLKAPRTAAAWPIQSQRTVALRFSMARDGEGRVRASIERGGPQAPAAGRRRVFEAERTCKLALAHEGKAACDVKIHLTLDTAGEDGAAWRDRRTYTGARAAGGLGLLQSHLQKCVRRGNVDLAVRSAHELAGITFGPTDPAGIKMLVRRLPVIAVEDSAALPCIVPAVWYMMALSPTEKSPATYKPTAQDVLVLCACAAQLAAHGSRDRFPPPRKGRNELPTDGVNLALLIRAAYGGMKGDVAMLRERAHAAAPDETSPWLAPVAAPPALRPGDWLLEGVDFHQKGGEILGRMRAKDMALQFVSDEDLKKWIWHTRSKCNRRDAPREPSAPPPWADAAARAADAAARDMIAGAWRG</sequence>
<dbReference type="AlphaFoldDB" id="A0A8J2S8C4"/>
<evidence type="ECO:0000313" key="3">
    <source>
        <dbReference type="Proteomes" id="UP000789595"/>
    </source>
</evidence>
<dbReference type="Gene3D" id="1.20.272.10">
    <property type="match status" value="1"/>
</dbReference>
<feature type="compositionally biased region" description="Low complexity" evidence="1">
    <location>
        <begin position="126"/>
        <end position="135"/>
    </location>
</feature>
<evidence type="ECO:0000256" key="1">
    <source>
        <dbReference type="SAM" id="MobiDB-lite"/>
    </source>
</evidence>
<comment type="caution">
    <text evidence="2">The sequence shown here is derived from an EMBL/GenBank/DDBJ whole genome shotgun (WGS) entry which is preliminary data.</text>
</comment>
<protein>
    <submittedName>
        <fullName evidence="2">Uncharacterized protein</fullName>
    </submittedName>
</protein>
<keyword evidence="3" id="KW-1185">Reference proteome</keyword>
<evidence type="ECO:0000313" key="2">
    <source>
        <dbReference type="EMBL" id="CAH0365688.1"/>
    </source>
</evidence>
<dbReference type="EMBL" id="CAKKNE010000001">
    <property type="protein sequence ID" value="CAH0365688.1"/>
    <property type="molecule type" value="Genomic_DNA"/>
</dbReference>
<feature type="compositionally biased region" description="Low complexity" evidence="1">
    <location>
        <begin position="46"/>
        <end position="65"/>
    </location>
</feature>
<reference evidence="2" key="1">
    <citation type="submission" date="2021-11" db="EMBL/GenBank/DDBJ databases">
        <authorList>
            <consortium name="Genoscope - CEA"/>
            <person name="William W."/>
        </authorList>
    </citation>
    <scope>NUCLEOTIDE SEQUENCE</scope>
</reference>
<name>A0A8J2S8C4_9STRA</name>
<dbReference type="OrthoDB" id="47990at2759"/>
<feature type="compositionally biased region" description="Low complexity" evidence="1">
    <location>
        <begin position="97"/>
        <end position="114"/>
    </location>
</feature>
<feature type="compositionally biased region" description="Pro residues" evidence="1">
    <location>
        <begin position="80"/>
        <end position="91"/>
    </location>
</feature>